<dbReference type="PANTHER" id="PTHR33116:SF86">
    <property type="entry name" value="REVERSE TRANSCRIPTASE DOMAIN-CONTAINING PROTEIN"/>
    <property type="match status" value="1"/>
</dbReference>
<sequence length="239" mass="27769">MACFRMPESLCQDINIMMVNFCWDQTKEETKLCWIAWRHLCGPKIQGVLGFKDINAFNMAFLAKQGWRILNNPHSLLARVLKGKYFPFTSFLESHIGSNPSWGWKSIMSGRRVIEKGVRWQVSNWQSVLCKVDNWVPNCFPNPPKVKPQHDESVVWVKQLMNDSEPSWDIHQLKENFVEEDVNNILVIAIVIFRRDDQITWHFTRHGKFVVRSGCFVAKDLLSSRDRVGTAGRGEQFSV</sequence>
<gene>
    <name evidence="1" type="ORF">P3X46_033428</name>
</gene>
<accession>A0ABQ9KJA5</accession>
<comment type="caution">
    <text evidence="1">The sequence shown here is derived from an EMBL/GenBank/DDBJ whole genome shotgun (WGS) entry which is preliminary data.</text>
</comment>
<evidence type="ECO:0008006" key="3">
    <source>
        <dbReference type="Google" id="ProtNLM"/>
    </source>
</evidence>
<protein>
    <recommendedName>
        <fullName evidence="3">Reverse transcriptase zinc-binding domain-containing protein</fullName>
    </recommendedName>
</protein>
<name>A0ABQ9KJA5_HEVBR</name>
<reference evidence="1 2" key="1">
    <citation type="journal article" date="2023" name="Plant Biotechnol. J.">
        <title>Chromosome-level wild Hevea brasiliensis genome provides new tools for genomic-assisted breeding and valuable loci to elevate rubber yield.</title>
        <authorList>
            <person name="Cheng H."/>
            <person name="Song X."/>
            <person name="Hu Y."/>
            <person name="Wu T."/>
            <person name="Yang Q."/>
            <person name="An Z."/>
            <person name="Feng S."/>
            <person name="Deng Z."/>
            <person name="Wu W."/>
            <person name="Zeng X."/>
            <person name="Tu M."/>
            <person name="Wang X."/>
            <person name="Huang H."/>
        </authorList>
    </citation>
    <scope>NUCLEOTIDE SEQUENCE [LARGE SCALE GENOMIC DNA]</scope>
    <source>
        <strain evidence="1">MT/VB/25A 57/8</strain>
    </source>
</reference>
<dbReference type="EMBL" id="JARPOI010000018">
    <property type="protein sequence ID" value="KAJ9136337.1"/>
    <property type="molecule type" value="Genomic_DNA"/>
</dbReference>
<evidence type="ECO:0000313" key="2">
    <source>
        <dbReference type="Proteomes" id="UP001174677"/>
    </source>
</evidence>
<evidence type="ECO:0000313" key="1">
    <source>
        <dbReference type="EMBL" id="KAJ9136337.1"/>
    </source>
</evidence>
<dbReference type="PANTHER" id="PTHR33116">
    <property type="entry name" value="REVERSE TRANSCRIPTASE ZINC-BINDING DOMAIN-CONTAINING PROTEIN-RELATED-RELATED"/>
    <property type="match status" value="1"/>
</dbReference>
<organism evidence="1 2">
    <name type="scientific">Hevea brasiliensis</name>
    <name type="common">Para rubber tree</name>
    <name type="synonym">Siphonia brasiliensis</name>
    <dbReference type="NCBI Taxonomy" id="3981"/>
    <lineage>
        <taxon>Eukaryota</taxon>
        <taxon>Viridiplantae</taxon>
        <taxon>Streptophyta</taxon>
        <taxon>Embryophyta</taxon>
        <taxon>Tracheophyta</taxon>
        <taxon>Spermatophyta</taxon>
        <taxon>Magnoliopsida</taxon>
        <taxon>eudicotyledons</taxon>
        <taxon>Gunneridae</taxon>
        <taxon>Pentapetalae</taxon>
        <taxon>rosids</taxon>
        <taxon>fabids</taxon>
        <taxon>Malpighiales</taxon>
        <taxon>Euphorbiaceae</taxon>
        <taxon>Crotonoideae</taxon>
        <taxon>Micrandreae</taxon>
        <taxon>Hevea</taxon>
    </lineage>
</organism>
<dbReference type="Proteomes" id="UP001174677">
    <property type="component" value="Chromosome 18"/>
</dbReference>
<keyword evidence="2" id="KW-1185">Reference proteome</keyword>
<proteinExistence type="predicted"/>